<name>A0A4R1NIK8_9GAMM</name>
<organism evidence="1 2">
    <name type="scientific">Sodalis ligni</name>
    <dbReference type="NCBI Taxonomy" id="2697027"/>
    <lineage>
        <taxon>Bacteria</taxon>
        <taxon>Pseudomonadati</taxon>
        <taxon>Pseudomonadota</taxon>
        <taxon>Gammaproteobacteria</taxon>
        <taxon>Enterobacterales</taxon>
        <taxon>Bruguierivoracaceae</taxon>
        <taxon>Sodalis</taxon>
    </lineage>
</organism>
<gene>
    <name evidence="1" type="ORF">EZJ58_5207</name>
</gene>
<evidence type="ECO:0000313" key="1">
    <source>
        <dbReference type="EMBL" id="TCL06909.1"/>
    </source>
</evidence>
<dbReference type="Proteomes" id="UP000294555">
    <property type="component" value="Unassembled WGS sequence"/>
</dbReference>
<evidence type="ECO:0000313" key="2">
    <source>
        <dbReference type="Proteomes" id="UP000294555"/>
    </source>
</evidence>
<accession>A0A4R1NIK8</accession>
<comment type="caution">
    <text evidence="1">The sequence shown here is derived from an EMBL/GenBank/DDBJ whole genome shotgun (WGS) entry which is preliminary data.</text>
</comment>
<dbReference type="Pfam" id="PF04883">
    <property type="entry name" value="HK97-gp10_like"/>
    <property type="match status" value="1"/>
</dbReference>
<dbReference type="AlphaFoldDB" id="A0A4R1NIK8"/>
<dbReference type="EMBL" id="SJOI01000001">
    <property type="protein sequence ID" value="TCL06909.1"/>
    <property type="molecule type" value="Genomic_DNA"/>
</dbReference>
<keyword evidence="2" id="KW-1185">Reference proteome</keyword>
<reference evidence="1 2" key="1">
    <citation type="submission" date="2019-02" db="EMBL/GenBank/DDBJ databases">
        <title>Investigation of anaerobic lignin degradation for improved lignocellulosic biofuels.</title>
        <authorList>
            <person name="Deangelis K."/>
        </authorList>
    </citation>
    <scope>NUCLEOTIDE SEQUENCE [LARGE SCALE GENOMIC DNA]</scope>
    <source>
        <strain evidence="1 2">159R</strain>
    </source>
</reference>
<sequence length="180" mass="19324">MMADGIDVNLTGLDSLVTKMSAASDATRSQAGKNALRAAANIIRDRARSNAQKVDRPLTPEAIYKNIVAAWSSRTFRQTGNLAFRVGVMGGARHYAPTKENIRKGRSGKVFKTNGSSTNPGGDTFYWRFLEFGTQHAKAQPILRPAMNGADMDVINVFATEFEKALDAAIAQGNTGGSVT</sequence>
<dbReference type="InterPro" id="IPR010064">
    <property type="entry name" value="HK97-gp10_tail"/>
</dbReference>
<dbReference type="RefSeq" id="WP_243701531.1">
    <property type="nucleotide sequence ID" value="NZ_SJOI01000001.1"/>
</dbReference>
<proteinExistence type="predicted"/>
<dbReference type="NCBIfam" id="TIGR01725">
    <property type="entry name" value="phge_HK97_gp10"/>
    <property type="match status" value="1"/>
</dbReference>
<protein>
    <submittedName>
        <fullName evidence="1">HK97 gp10 family phage protein</fullName>
    </submittedName>
</protein>